<name>A0A7C9I2E1_9DEIO</name>
<accession>A0A7C9I2E1</accession>
<comment type="caution">
    <text evidence="2">The sequence shown here is derived from an EMBL/GenBank/DDBJ whole genome shotgun (WGS) entry which is preliminary data.</text>
</comment>
<evidence type="ECO:0000313" key="2">
    <source>
        <dbReference type="EMBL" id="MVN86451.1"/>
    </source>
</evidence>
<dbReference type="Proteomes" id="UP000483286">
    <property type="component" value="Unassembled WGS sequence"/>
</dbReference>
<dbReference type="SUPFAM" id="SSF48239">
    <property type="entry name" value="Terpenoid cyclases/Protein prenyltransferases"/>
    <property type="match status" value="1"/>
</dbReference>
<feature type="region of interest" description="Disordered" evidence="1">
    <location>
        <begin position="300"/>
        <end position="325"/>
    </location>
</feature>
<dbReference type="InterPro" id="IPR008930">
    <property type="entry name" value="Terpenoid_cyclase/PrenylTrfase"/>
</dbReference>
<proteinExistence type="predicted"/>
<evidence type="ECO:0000256" key="1">
    <source>
        <dbReference type="SAM" id="MobiDB-lite"/>
    </source>
</evidence>
<dbReference type="RefSeq" id="WP_157458504.1">
    <property type="nucleotide sequence ID" value="NZ_WQLB01000006.1"/>
</dbReference>
<protein>
    <recommendedName>
        <fullName evidence="4">Squalene cyclase C-terminal domain-containing protein</fullName>
    </recommendedName>
</protein>
<sequence>MNLRVQALERGLTSLLRAQHPAGSWTDFWLPVGTSDAWVTAYVGLALHAVSVCPWLPKEPRYRARTAAQHAAQWLLTHEHPRGGWGYNAAVSADADSTAHALSLLARLGQPIPAGALAILRAHEVDGEGFRTYLWPNPAHAWTRPSPDVTAAALRALHDLGDLSTAGLHGAWTVMLAPQQTSEGLWTGFWWTGPAYPTGLTLEVWAASGRPTRPEPPTLSQTGHAFDLAWQLRAQQALGQPQAAATTAQLLSRQADDGAWPGAPILRVPPAHPASVGFTLTARDDRRVFTTASVLRALALGDPDSMESSRPRRSPTTSAAPPHPLHDVVTRAALAAGLTQPQAQDAQTLFAHLTRLSLHPPGLWPSRQLTALSGGLPLEFSCVTGPQVPAALRYAAEVGDPFLPPPARTQSGLRILEDVAAHLGFQAGWARLWPALRVLTDPMNAAPDGTRFTVWGGVNQVLSSAETVQAPALKIYLNTLHRTLGGGRARIDAALDAAGFAVSNRLRRMLDLLDQAGFPQEVGFALGGQDQVACKLYYELHGWRPALIETILSLTDLPARPEVLKPEIPGLIRAGLARKSRSGIGLRIDPVTGDVRELMVACAFPTPLLPLHETVRRVETWLRSQGDDPAAYLALVRALLSTWPDQHLPTPAMHSLFTQTVTHKGRRTALYLRPFLQGSAEPAPV</sequence>
<reference evidence="2 3" key="1">
    <citation type="submission" date="2019-12" db="EMBL/GenBank/DDBJ databases">
        <title>Deinococcus sp. HMF7620 Genome sequencing and assembly.</title>
        <authorList>
            <person name="Kang H."/>
            <person name="Kim H."/>
            <person name="Joh K."/>
        </authorList>
    </citation>
    <scope>NUCLEOTIDE SEQUENCE [LARGE SCALE GENOMIC DNA]</scope>
    <source>
        <strain evidence="2 3">HMF7620</strain>
    </source>
</reference>
<dbReference type="AlphaFoldDB" id="A0A7C9I2E1"/>
<dbReference type="Gene3D" id="1.50.10.20">
    <property type="match status" value="1"/>
</dbReference>
<gene>
    <name evidence="2" type="ORF">GO986_06700</name>
</gene>
<dbReference type="CDD" id="cd00688">
    <property type="entry name" value="ISOPREN_C2_like"/>
    <property type="match status" value="1"/>
</dbReference>
<evidence type="ECO:0000313" key="3">
    <source>
        <dbReference type="Proteomes" id="UP000483286"/>
    </source>
</evidence>
<dbReference type="EMBL" id="WQLB01000006">
    <property type="protein sequence ID" value="MVN86451.1"/>
    <property type="molecule type" value="Genomic_DNA"/>
</dbReference>
<evidence type="ECO:0008006" key="4">
    <source>
        <dbReference type="Google" id="ProtNLM"/>
    </source>
</evidence>
<keyword evidence="3" id="KW-1185">Reference proteome</keyword>
<organism evidence="2 3">
    <name type="scientific">Deinococcus arboris</name>
    <dbReference type="NCBI Taxonomy" id="2682977"/>
    <lineage>
        <taxon>Bacteria</taxon>
        <taxon>Thermotogati</taxon>
        <taxon>Deinococcota</taxon>
        <taxon>Deinococci</taxon>
        <taxon>Deinococcales</taxon>
        <taxon>Deinococcaceae</taxon>
        <taxon>Deinococcus</taxon>
    </lineage>
</organism>